<dbReference type="OrthoDB" id="1921056at2759"/>
<keyword evidence="1" id="KW-0472">Membrane</keyword>
<evidence type="ECO:0000313" key="2">
    <source>
        <dbReference type="EMBL" id="KAF9619178.1"/>
    </source>
</evidence>
<comment type="caution">
    <text evidence="2">The sequence shown here is derived from an EMBL/GenBank/DDBJ whole genome shotgun (WGS) entry which is preliminary data.</text>
</comment>
<evidence type="ECO:0000256" key="1">
    <source>
        <dbReference type="SAM" id="Phobius"/>
    </source>
</evidence>
<keyword evidence="1" id="KW-1133">Transmembrane helix</keyword>
<gene>
    <name evidence="2" type="ORF">IFM89_005732</name>
</gene>
<feature type="transmembrane region" description="Helical" evidence="1">
    <location>
        <begin position="105"/>
        <end position="125"/>
    </location>
</feature>
<evidence type="ECO:0000313" key="3">
    <source>
        <dbReference type="Proteomes" id="UP000631114"/>
    </source>
</evidence>
<proteinExistence type="predicted"/>
<dbReference type="Proteomes" id="UP000631114">
    <property type="component" value="Unassembled WGS sequence"/>
</dbReference>
<name>A0A835M4C7_9MAGN</name>
<reference evidence="2 3" key="1">
    <citation type="submission" date="2020-10" db="EMBL/GenBank/DDBJ databases">
        <title>The Coptis chinensis genome and diversification of protoberbering-type alkaloids.</title>
        <authorList>
            <person name="Wang B."/>
            <person name="Shu S."/>
            <person name="Song C."/>
            <person name="Liu Y."/>
        </authorList>
    </citation>
    <scope>NUCLEOTIDE SEQUENCE [LARGE SCALE GENOMIC DNA]</scope>
    <source>
        <strain evidence="2">HL-2020</strain>
        <tissue evidence="2">Leaf</tissue>
    </source>
</reference>
<protein>
    <submittedName>
        <fullName evidence="2">Uncharacterized protein</fullName>
    </submittedName>
</protein>
<sequence length="130" mass="14811">MAYGSRTQSSSIFDVFSLNPLPYPVILILALIFIFLGTSYYFNYESVVEATEENFSLVLKVTPVVLLILVRWLSSMDSPGWLFARSPYDRQRATHHHPPEGTSPWGVMLLIIVLLVMVSYQSSFLDSWFA</sequence>
<keyword evidence="1" id="KW-0812">Transmembrane</keyword>
<dbReference type="EMBL" id="JADFTS010000002">
    <property type="protein sequence ID" value="KAF9619178.1"/>
    <property type="molecule type" value="Genomic_DNA"/>
</dbReference>
<feature type="transmembrane region" description="Helical" evidence="1">
    <location>
        <begin position="20"/>
        <end position="42"/>
    </location>
</feature>
<keyword evidence="3" id="KW-1185">Reference proteome</keyword>
<organism evidence="2 3">
    <name type="scientific">Coptis chinensis</name>
    <dbReference type="NCBI Taxonomy" id="261450"/>
    <lineage>
        <taxon>Eukaryota</taxon>
        <taxon>Viridiplantae</taxon>
        <taxon>Streptophyta</taxon>
        <taxon>Embryophyta</taxon>
        <taxon>Tracheophyta</taxon>
        <taxon>Spermatophyta</taxon>
        <taxon>Magnoliopsida</taxon>
        <taxon>Ranunculales</taxon>
        <taxon>Ranunculaceae</taxon>
        <taxon>Coptidoideae</taxon>
        <taxon>Coptis</taxon>
    </lineage>
</organism>
<feature type="transmembrane region" description="Helical" evidence="1">
    <location>
        <begin position="54"/>
        <end position="73"/>
    </location>
</feature>
<dbReference type="AlphaFoldDB" id="A0A835M4C7"/>
<dbReference type="PANTHER" id="PTHR33306:SF7">
    <property type="entry name" value="EXPRESSED PROTEIN"/>
    <property type="match status" value="1"/>
</dbReference>
<dbReference type="PANTHER" id="PTHR33306">
    <property type="entry name" value="EXPRESSED PROTEIN-RELATED-RELATED"/>
    <property type="match status" value="1"/>
</dbReference>
<accession>A0A835M4C7</accession>